<organism evidence="1 3">
    <name type="scientific">Rotaria magnacalcarata</name>
    <dbReference type="NCBI Taxonomy" id="392030"/>
    <lineage>
        <taxon>Eukaryota</taxon>
        <taxon>Metazoa</taxon>
        <taxon>Spiralia</taxon>
        <taxon>Gnathifera</taxon>
        <taxon>Rotifera</taxon>
        <taxon>Eurotatoria</taxon>
        <taxon>Bdelloidea</taxon>
        <taxon>Philodinida</taxon>
        <taxon>Philodinidae</taxon>
        <taxon>Rotaria</taxon>
    </lineage>
</organism>
<sequence>TLIVEYDPPDDVAICHLSTFADIDADGELEHILPVCMNFDCSDSRIYVRDNNK</sequence>
<accession>A0A8S3BX20</accession>
<protein>
    <submittedName>
        <fullName evidence="1">Uncharacterized protein</fullName>
    </submittedName>
</protein>
<feature type="non-terminal residue" evidence="1">
    <location>
        <position position="1"/>
    </location>
</feature>
<dbReference type="AlphaFoldDB" id="A0A8S3BX20"/>
<name>A0A8S3BX20_9BILA</name>
<dbReference type="EMBL" id="CAJOBH010158226">
    <property type="protein sequence ID" value="CAF4869590.1"/>
    <property type="molecule type" value="Genomic_DNA"/>
</dbReference>
<dbReference type="EMBL" id="CAJOBH010160554">
    <property type="protein sequence ID" value="CAF4877140.1"/>
    <property type="molecule type" value="Genomic_DNA"/>
</dbReference>
<evidence type="ECO:0000313" key="1">
    <source>
        <dbReference type="EMBL" id="CAF4869590.1"/>
    </source>
</evidence>
<evidence type="ECO:0000313" key="3">
    <source>
        <dbReference type="Proteomes" id="UP000681967"/>
    </source>
</evidence>
<feature type="non-terminal residue" evidence="1">
    <location>
        <position position="53"/>
    </location>
</feature>
<dbReference type="Proteomes" id="UP000681967">
    <property type="component" value="Unassembled WGS sequence"/>
</dbReference>
<proteinExistence type="predicted"/>
<reference evidence="1" key="1">
    <citation type="submission" date="2021-02" db="EMBL/GenBank/DDBJ databases">
        <authorList>
            <person name="Nowell W R."/>
        </authorList>
    </citation>
    <scope>NUCLEOTIDE SEQUENCE</scope>
</reference>
<comment type="caution">
    <text evidence="1">The sequence shown here is derived from an EMBL/GenBank/DDBJ whole genome shotgun (WGS) entry which is preliminary data.</text>
</comment>
<evidence type="ECO:0000313" key="2">
    <source>
        <dbReference type="EMBL" id="CAF4877140.1"/>
    </source>
</evidence>
<gene>
    <name evidence="1" type="ORF">BYL167_LOCUS50897</name>
    <name evidence="2" type="ORF">BYL167_LOCUS51200</name>
</gene>